<organism evidence="2 3">
    <name type="scientific">Meloidogyne graminicola</name>
    <dbReference type="NCBI Taxonomy" id="189291"/>
    <lineage>
        <taxon>Eukaryota</taxon>
        <taxon>Metazoa</taxon>
        <taxon>Ecdysozoa</taxon>
        <taxon>Nematoda</taxon>
        <taxon>Chromadorea</taxon>
        <taxon>Rhabditida</taxon>
        <taxon>Tylenchina</taxon>
        <taxon>Tylenchomorpha</taxon>
        <taxon>Tylenchoidea</taxon>
        <taxon>Meloidogynidae</taxon>
        <taxon>Meloidogyninae</taxon>
        <taxon>Meloidogyne</taxon>
    </lineage>
</organism>
<name>A0A8S9ZJL6_9BILA</name>
<dbReference type="AlphaFoldDB" id="A0A8S9ZJL6"/>
<reference evidence="2" key="1">
    <citation type="journal article" date="2020" name="Ecol. Evol.">
        <title>Genome structure and content of the rice root-knot nematode (Meloidogyne graminicola).</title>
        <authorList>
            <person name="Phan N.T."/>
            <person name="Danchin E.G.J."/>
            <person name="Klopp C."/>
            <person name="Perfus-Barbeoch L."/>
            <person name="Kozlowski D.K."/>
            <person name="Koutsovoulos G.D."/>
            <person name="Lopez-Roques C."/>
            <person name="Bouchez O."/>
            <person name="Zahm M."/>
            <person name="Besnard G."/>
            <person name="Bellafiore S."/>
        </authorList>
    </citation>
    <scope>NUCLEOTIDE SEQUENCE</scope>
    <source>
        <strain evidence="2">VN-18</strain>
    </source>
</reference>
<proteinExistence type="predicted"/>
<evidence type="ECO:0000313" key="3">
    <source>
        <dbReference type="Proteomes" id="UP000605970"/>
    </source>
</evidence>
<gene>
    <name evidence="2" type="ORF">Mgra_00007146</name>
</gene>
<protein>
    <submittedName>
        <fullName evidence="2">Uncharacterized protein</fullName>
    </submittedName>
</protein>
<dbReference type="EMBL" id="JABEBT010000076">
    <property type="protein sequence ID" value="KAF7633458.1"/>
    <property type="molecule type" value="Genomic_DNA"/>
</dbReference>
<feature type="signal peptide" evidence="1">
    <location>
        <begin position="1"/>
        <end position="20"/>
    </location>
</feature>
<accession>A0A8S9ZJL6</accession>
<keyword evidence="1" id="KW-0732">Signal</keyword>
<feature type="chain" id="PRO_5035941721" evidence="1">
    <location>
        <begin position="21"/>
        <end position="152"/>
    </location>
</feature>
<evidence type="ECO:0000313" key="2">
    <source>
        <dbReference type="EMBL" id="KAF7633458.1"/>
    </source>
</evidence>
<comment type="caution">
    <text evidence="2">The sequence shown here is derived from an EMBL/GenBank/DDBJ whole genome shotgun (WGS) entry which is preliminary data.</text>
</comment>
<sequence>MFIKLLISIYFTSFILFTNAVKEEQLKTLNTEENGISTKEFLPKTGLLGLQQPNGLNIQQPYQFPNYLLPQLQYPFNIYQPPIFNNYLRPLLPPNPYIPFNPLINYQNYPGNIPQYPINQYPGYSPQVPLNGINGGIPNQLNPTGAVFEIRN</sequence>
<evidence type="ECO:0000256" key="1">
    <source>
        <dbReference type="SAM" id="SignalP"/>
    </source>
</evidence>
<dbReference type="Proteomes" id="UP000605970">
    <property type="component" value="Unassembled WGS sequence"/>
</dbReference>
<keyword evidence="3" id="KW-1185">Reference proteome</keyword>